<dbReference type="OrthoDB" id="107347at2"/>
<dbReference type="PROSITE" id="PS00141">
    <property type="entry name" value="ASP_PROTEASE"/>
    <property type="match status" value="1"/>
</dbReference>
<dbReference type="AlphaFoldDB" id="A0A5B8LDX4"/>
<dbReference type="CDD" id="cd05483">
    <property type="entry name" value="retropepsin_like_bacteria"/>
    <property type="match status" value="1"/>
</dbReference>
<accession>A0A5B8LDX4</accession>
<dbReference type="KEGG" id="spai:FPZ24_00390"/>
<feature type="signal peptide" evidence="1">
    <location>
        <begin position="1"/>
        <end position="21"/>
    </location>
</feature>
<evidence type="ECO:0000256" key="1">
    <source>
        <dbReference type="SAM" id="SignalP"/>
    </source>
</evidence>
<keyword evidence="1" id="KW-0732">Signal</keyword>
<dbReference type="SUPFAM" id="SSF50630">
    <property type="entry name" value="Acid proteases"/>
    <property type="match status" value="2"/>
</dbReference>
<evidence type="ECO:0000313" key="3">
    <source>
        <dbReference type="Proteomes" id="UP000315673"/>
    </source>
</evidence>
<protein>
    <recommendedName>
        <fullName evidence="4">Peptidase A2 domain-containing protein</fullName>
    </recommendedName>
</protein>
<keyword evidence="3" id="KW-1185">Reference proteome</keyword>
<dbReference type="Pfam" id="PF13650">
    <property type="entry name" value="Asp_protease_2"/>
    <property type="match status" value="1"/>
</dbReference>
<reference evidence="2 3" key="1">
    <citation type="submission" date="2019-07" db="EMBL/GenBank/DDBJ databases">
        <title>Full genome sequence of Sphingomonas sp. 4R-6-7(HKS19).</title>
        <authorList>
            <person name="Im W.-T."/>
        </authorList>
    </citation>
    <scope>NUCLEOTIDE SEQUENCE [LARGE SCALE GENOMIC DNA]</scope>
    <source>
        <strain evidence="2 3">HKS19</strain>
    </source>
</reference>
<dbReference type="InterPro" id="IPR034122">
    <property type="entry name" value="Retropepsin-like_bacterial"/>
</dbReference>
<proteinExistence type="predicted"/>
<dbReference type="GO" id="GO:0006508">
    <property type="term" value="P:proteolysis"/>
    <property type="evidence" value="ECO:0007669"/>
    <property type="project" value="InterPro"/>
</dbReference>
<dbReference type="Proteomes" id="UP000315673">
    <property type="component" value="Chromosome"/>
</dbReference>
<gene>
    <name evidence="2" type="ORF">FPZ24_00390</name>
</gene>
<dbReference type="InterPro" id="IPR001969">
    <property type="entry name" value="Aspartic_peptidase_AS"/>
</dbReference>
<dbReference type="GO" id="GO:0004190">
    <property type="term" value="F:aspartic-type endopeptidase activity"/>
    <property type="evidence" value="ECO:0007669"/>
    <property type="project" value="InterPro"/>
</dbReference>
<dbReference type="Gene3D" id="2.40.70.10">
    <property type="entry name" value="Acid Proteases"/>
    <property type="match status" value="2"/>
</dbReference>
<dbReference type="RefSeq" id="WP_146569203.1">
    <property type="nucleotide sequence ID" value="NZ_CP042306.1"/>
</dbReference>
<sequence length="316" mass="33875">MRRVSILAAAAGLAIAVPLLAQNSKLPQPPPTDPALATPETLGFNFNDNRMTVPVSIGASGPYRFVIDTGAERTVVSSELAGSLNLAAGRRVRVTTMAGQSTLNTFMLPALQVSLVKPDTIEAPAVSAVNLGAPGMLGIDALKGHAVAIDFDRNMMEVRPSSKRRKSAGPDDIVIRAKNLYGQLIVTDATYKGRRISVVIDTGSPVTIGNLAMLKRVRTEKSLGNIGLLSVTGQWLQADYRVIDELEIAKIGFRSVPIAFADALPFKRFGLTDTPALMLGMDTLKLFRRVQIDFANREIRLTLPKDAITTGPVTTD</sequence>
<organism evidence="2 3">
    <name type="scientific">Sphingomonas panacisoli</name>
    <dbReference type="NCBI Taxonomy" id="1813879"/>
    <lineage>
        <taxon>Bacteria</taxon>
        <taxon>Pseudomonadati</taxon>
        <taxon>Pseudomonadota</taxon>
        <taxon>Alphaproteobacteria</taxon>
        <taxon>Sphingomonadales</taxon>
        <taxon>Sphingomonadaceae</taxon>
        <taxon>Sphingomonas</taxon>
    </lineage>
</organism>
<dbReference type="Pfam" id="PF13975">
    <property type="entry name" value="gag-asp_proteas"/>
    <property type="match status" value="1"/>
</dbReference>
<dbReference type="InterPro" id="IPR021109">
    <property type="entry name" value="Peptidase_aspartic_dom_sf"/>
</dbReference>
<feature type="chain" id="PRO_5022936598" description="Peptidase A2 domain-containing protein" evidence="1">
    <location>
        <begin position="22"/>
        <end position="316"/>
    </location>
</feature>
<evidence type="ECO:0000313" key="2">
    <source>
        <dbReference type="EMBL" id="QDZ06119.1"/>
    </source>
</evidence>
<dbReference type="EMBL" id="CP042306">
    <property type="protein sequence ID" value="QDZ06119.1"/>
    <property type="molecule type" value="Genomic_DNA"/>
</dbReference>
<evidence type="ECO:0008006" key="4">
    <source>
        <dbReference type="Google" id="ProtNLM"/>
    </source>
</evidence>
<name>A0A5B8LDX4_9SPHN</name>